<evidence type="ECO:0000313" key="4">
    <source>
        <dbReference type="EMBL" id="KAL3811379.1"/>
    </source>
</evidence>
<gene>
    <name evidence="4" type="ORF">ACHAXA_000458</name>
</gene>
<feature type="domain" description="J" evidence="3">
    <location>
        <begin position="270"/>
        <end position="341"/>
    </location>
</feature>
<dbReference type="SMART" id="SM00028">
    <property type="entry name" value="TPR"/>
    <property type="match status" value="3"/>
</dbReference>
<dbReference type="Pfam" id="PF00226">
    <property type="entry name" value="DnaJ"/>
    <property type="match status" value="1"/>
</dbReference>
<evidence type="ECO:0000256" key="2">
    <source>
        <dbReference type="SAM" id="MobiDB-lite"/>
    </source>
</evidence>
<dbReference type="PROSITE" id="PS50076">
    <property type="entry name" value="DNAJ_2"/>
    <property type="match status" value="1"/>
</dbReference>
<reference evidence="4 5" key="1">
    <citation type="submission" date="2024-10" db="EMBL/GenBank/DDBJ databases">
        <title>Updated reference genomes for cyclostephanoid diatoms.</title>
        <authorList>
            <person name="Roberts W.R."/>
            <person name="Alverson A.J."/>
        </authorList>
    </citation>
    <scope>NUCLEOTIDE SEQUENCE [LARGE SCALE GENOMIC DNA]</scope>
    <source>
        <strain evidence="4 5">AJA228-03</strain>
    </source>
</reference>
<feature type="compositionally biased region" description="Basic and acidic residues" evidence="2">
    <location>
        <begin position="156"/>
        <end position="172"/>
    </location>
</feature>
<name>A0ABD3RF22_9STRA</name>
<dbReference type="CDD" id="cd06257">
    <property type="entry name" value="DnaJ"/>
    <property type="match status" value="1"/>
</dbReference>
<dbReference type="InterPro" id="IPR001623">
    <property type="entry name" value="DnaJ_domain"/>
</dbReference>
<dbReference type="Proteomes" id="UP001530377">
    <property type="component" value="Unassembled WGS sequence"/>
</dbReference>
<dbReference type="SUPFAM" id="SSF48452">
    <property type="entry name" value="TPR-like"/>
    <property type="match status" value="1"/>
</dbReference>
<feature type="region of interest" description="Disordered" evidence="2">
    <location>
        <begin position="396"/>
        <end position="453"/>
    </location>
</feature>
<dbReference type="InterPro" id="IPR019734">
    <property type="entry name" value="TPR_rpt"/>
</dbReference>
<comment type="caution">
    <text evidence="4">The sequence shown here is derived from an EMBL/GenBank/DDBJ whole genome shotgun (WGS) entry which is preliminary data.</text>
</comment>
<dbReference type="InterPro" id="IPR011990">
    <property type="entry name" value="TPR-like_helical_dom_sf"/>
</dbReference>
<dbReference type="PROSITE" id="PS50005">
    <property type="entry name" value="TPR"/>
    <property type="match status" value="1"/>
</dbReference>
<evidence type="ECO:0000256" key="1">
    <source>
        <dbReference type="PROSITE-ProRule" id="PRU00339"/>
    </source>
</evidence>
<dbReference type="Gene3D" id="1.10.287.110">
    <property type="entry name" value="DnaJ domain"/>
    <property type="match status" value="1"/>
</dbReference>
<feature type="region of interest" description="Disordered" evidence="2">
    <location>
        <begin position="1"/>
        <end position="44"/>
    </location>
</feature>
<feature type="compositionally biased region" description="Basic and acidic residues" evidence="2">
    <location>
        <begin position="396"/>
        <end position="435"/>
    </location>
</feature>
<accession>A0ABD3RF22</accession>
<feature type="compositionally biased region" description="Basic and acidic residues" evidence="2">
    <location>
        <begin position="30"/>
        <end position="44"/>
    </location>
</feature>
<evidence type="ECO:0000313" key="5">
    <source>
        <dbReference type="Proteomes" id="UP001530377"/>
    </source>
</evidence>
<proteinExistence type="predicted"/>
<feature type="region of interest" description="Disordered" evidence="2">
    <location>
        <begin position="156"/>
        <end position="232"/>
    </location>
</feature>
<dbReference type="Gene3D" id="1.25.40.10">
    <property type="entry name" value="Tetratricopeptide repeat domain"/>
    <property type="match status" value="1"/>
</dbReference>
<dbReference type="SMART" id="SM00271">
    <property type="entry name" value="DnaJ"/>
    <property type="match status" value="1"/>
</dbReference>
<keyword evidence="1" id="KW-0802">TPR repeat</keyword>
<feature type="compositionally biased region" description="Acidic residues" evidence="2">
    <location>
        <begin position="197"/>
        <end position="207"/>
    </location>
</feature>
<organism evidence="4 5">
    <name type="scientific">Cyclostephanos tholiformis</name>
    <dbReference type="NCBI Taxonomy" id="382380"/>
    <lineage>
        <taxon>Eukaryota</taxon>
        <taxon>Sar</taxon>
        <taxon>Stramenopiles</taxon>
        <taxon>Ochrophyta</taxon>
        <taxon>Bacillariophyta</taxon>
        <taxon>Coscinodiscophyceae</taxon>
        <taxon>Thalassiosirophycidae</taxon>
        <taxon>Stephanodiscales</taxon>
        <taxon>Stephanodiscaceae</taxon>
        <taxon>Cyclostephanos</taxon>
    </lineage>
</organism>
<evidence type="ECO:0000259" key="3">
    <source>
        <dbReference type="PROSITE" id="PS50076"/>
    </source>
</evidence>
<dbReference type="SUPFAM" id="SSF46565">
    <property type="entry name" value="Chaperone J-domain"/>
    <property type="match status" value="1"/>
</dbReference>
<keyword evidence="5" id="KW-1185">Reference proteome</keyword>
<protein>
    <recommendedName>
        <fullName evidence="3">J domain-containing protein</fullName>
    </recommendedName>
</protein>
<dbReference type="InterPro" id="IPR036869">
    <property type="entry name" value="J_dom_sf"/>
</dbReference>
<dbReference type="InterPro" id="IPR042858">
    <property type="entry name" value="DNAJC8"/>
</dbReference>
<dbReference type="PANTHER" id="PTHR15606">
    <property type="entry name" value="DNAJ HOMOLOG SUBFAMILY C MEMBER 8/LIPOPOLYSACCHARIDE SPECIFIC RESPONSE-7-RELATED"/>
    <property type="match status" value="1"/>
</dbReference>
<dbReference type="PANTHER" id="PTHR15606:SF4">
    <property type="entry name" value="DNAJ HOMOLOG SUBFAMILY C MEMBER 8"/>
    <property type="match status" value="1"/>
</dbReference>
<dbReference type="EMBL" id="JALLPB020000264">
    <property type="protein sequence ID" value="KAL3811379.1"/>
    <property type="molecule type" value="Genomic_DNA"/>
</dbReference>
<feature type="repeat" description="TPR" evidence="1">
    <location>
        <begin position="34"/>
        <end position="67"/>
    </location>
</feature>
<dbReference type="AlphaFoldDB" id="A0ABD3RF22"/>
<sequence>MERPPPPQNGEDLGGGASDGNAAVATPEEWEVRRDELKSEGDRHFRSKSYGPAIQSYQDALQLDPANHVILSNKSAAHLANGEKSKALHDARMCVEHAPTWAKGHTRLAAAMFGLGRYNEAATVYAKVLGELDPNNDVARRGLEDCRLRQRIANEEKEREASRLQRELDRQRVAAAEDISTKEKENTNADGPGNNNEGDDVLDEFFNEVEKVTEKSTPTKGGDGTDGKCDGDGDAAAKTNRIKEQLNDLGTSTYQIDRLLQSNYEWKNLNPFHVLDIPHTIDDDSIISLRYRALSLLVHPDKCPEDPARAKDAFEQVRKAMTQMNDAEKRRHIRALIEQGMKQGKRDWDAERSNYNGGNIGTKEWEEGLARAQSRATMKIFAEIEHTRRDIERRKRDFEQRERSQEDEEKAKERNEREHDKRWKEGERQEKRVGNWRDFQVGGVKGGKKSRLN</sequence>